<protein>
    <recommendedName>
        <fullName evidence="2">Zn(2)-C6 fungal-type domain-containing protein</fullName>
    </recommendedName>
</protein>
<dbReference type="PANTHER" id="PTHR38111:SF11">
    <property type="entry name" value="TRANSCRIPTION FACTOR DOMAIN-CONTAINING PROTEIN-RELATED"/>
    <property type="match status" value="1"/>
</dbReference>
<dbReference type="eggNOG" id="ENOG502RFSW">
    <property type="taxonomic scope" value="Eukaryota"/>
</dbReference>
<dbReference type="GO" id="GO:0000981">
    <property type="term" value="F:DNA-binding transcription factor activity, RNA polymerase II-specific"/>
    <property type="evidence" value="ECO:0007669"/>
    <property type="project" value="InterPro"/>
</dbReference>
<dbReference type="PROSITE" id="PS00463">
    <property type="entry name" value="ZN2_CY6_FUNGAL_1"/>
    <property type="match status" value="1"/>
</dbReference>
<reference evidence="4" key="1">
    <citation type="journal article" date="2015" name="BMC Genomics">
        <title>Genomic and transcriptomic analysis of the endophytic fungus Pestalotiopsis fici reveals its lifestyle and high potential for synthesis of natural products.</title>
        <authorList>
            <person name="Wang X."/>
            <person name="Zhang X."/>
            <person name="Liu L."/>
            <person name="Xiang M."/>
            <person name="Wang W."/>
            <person name="Sun X."/>
            <person name="Che Y."/>
            <person name="Guo L."/>
            <person name="Liu G."/>
            <person name="Guo L."/>
            <person name="Wang C."/>
            <person name="Yin W.B."/>
            <person name="Stadler M."/>
            <person name="Zhang X."/>
            <person name="Liu X."/>
        </authorList>
    </citation>
    <scope>NUCLEOTIDE SEQUENCE [LARGE SCALE GENOMIC DNA]</scope>
    <source>
        <strain evidence="4">W106-1 / CGMCC3.15140</strain>
    </source>
</reference>
<evidence type="ECO:0000256" key="1">
    <source>
        <dbReference type="ARBA" id="ARBA00023242"/>
    </source>
</evidence>
<dbReference type="SMART" id="SM00066">
    <property type="entry name" value="GAL4"/>
    <property type="match status" value="1"/>
</dbReference>
<dbReference type="InterPro" id="IPR001138">
    <property type="entry name" value="Zn2Cys6_DnaBD"/>
</dbReference>
<name>W3WRX6_PESFW</name>
<keyword evidence="1" id="KW-0539">Nucleus</keyword>
<dbReference type="Gene3D" id="4.10.240.10">
    <property type="entry name" value="Zn(2)-C6 fungal-type DNA-binding domain"/>
    <property type="match status" value="1"/>
</dbReference>
<dbReference type="AlphaFoldDB" id="W3WRX6"/>
<dbReference type="STRING" id="1229662.W3WRX6"/>
<sequence length="376" mass="41913">MPRRSRGCQECRNRRIGCDQSRPTCRQCAVTNRACSGAKLDTIIIDQTEAVTTRCQSRATGGTQRLARLPKVPSPRAIWLSYYVSRFIQFMSLHTGGPTMSPLLDELGAMPVNETSSTLKLSLYAVSAVYCGVAAHDQSLVSAAVEVYGRAIVQHHTAITQSALAPSITTISTTLLLSLFETVWPTGPNGYSWHMRAVQKLLALARVELASSQFMRQNAVHFQYQTLFTMVTTPEVDAAASWDSECWSDLCWFQLKQDQSTPNVSDRLTYQLFRLGEVFVQRSRNNSTINNTKVRVAEIMISIDKLWDDYQADLMAQDSTLPISSLKGVRYTNELTAMTVAHFAAAQIMASVLMTPRQEPVQLDEDAPLAFAYYFP</sequence>
<keyword evidence="4" id="KW-1185">Reference proteome</keyword>
<dbReference type="GeneID" id="19277003"/>
<evidence type="ECO:0000313" key="3">
    <source>
        <dbReference type="EMBL" id="ETS76603.1"/>
    </source>
</evidence>
<dbReference type="HOGENOM" id="CLU_735897_0_0_1"/>
<dbReference type="OrthoDB" id="3525185at2759"/>
<dbReference type="OMA" id="IRNRRTW"/>
<dbReference type="Proteomes" id="UP000030651">
    <property type="component" value="Unassembled WGS sequence"/>
</dbReference>
<dbReference type="EMBL" id="KI912117">
    <property type="protein sequence ID" value="ETS76603.1"/>
    <property type="molecule type" value="Genomic_DNA"/>
</dbReference>
<dbReference type="GO" id="GO:0008270">
    <property type="term" value="F:zinc ion binding"/>
    <property type="evidence" value="ECO:0007669"/>
    <property type="project" value="InterPro"/>
</dbReference>
<organism evidence="3 4">
    <name type="scientific">Pestalotiopsis fici (strain W106-1 / CGMCC3.15140)</name>
    <dbReference type="NCBI Taxonomy" id="1229662"/>
    <lineage>
        <taxon>Eukaryota</taxon>
        <taxon>Fungi</taxon>
        <taxon>Dikarya</taxon>
        <taxon>Ascomycota</taxon>
        <taxon>Pezizomycotina</taxon>
        <taxon>Sordariomycetes</taxon>
        <taxon>Xylariomycetidae</taxon>
        <taxon>Amphisphaeriales</taxon>
        <taxon>Sporocadaceae</taxon>
        <taxon>Pestalotiopsis</taxon>
    </lineage>
</organism>
<feature type="domain" description="Zn(2)-C6 fungal-type" evidence="2">
    <location>
        <begin position="7"/>
        <end position="36"/>
    </location>
</feature>
<evidence type="ECO:0000259" key="2">
    <source>
        <dbReference type="PROSITE" id="PS50048"/>
    </source>
</evidence>
<dbReference type="RefSeq" id="XP_007838762.1">
    <property type="nucleotide sequence ID" value="XM_007840571.1"/>
</dbReference>
<dbReference type="KEGG" id="pfy:PFICI_11990"/>
<dbReference type="SUPFAM" id="SSF57701">
    <property type="entry name" value="Zn2/Cys6 DNA-binding domain"/>
    <property type="match status" value="1"/>
</dbReference>
<dbReference type="Pfam" id="PF00172">
    <property type="entry name" value="Zn_clus"/>
    <property type="match status" value="1"/>
</dbReference>
<accession>W3WRX6</accession>
<dbReference type="InterPro" id="IPR053178">
    <property type="entry name" value="Osmoadaptation_assoc"/>
</dbReference>
<evidence type="ECO:0000313" key="4">
    <source>
        <dbReference type="Proteomes" id="UP000030651"/>
    </source>
</evidence>
<proteinExistence type="predicted"/>
<dbReference type="PROSITE" id="PS50048">
    <property type="entry name" value="ZN2_CY6_FUNGAL_2"/>
    <property type="match status" value="1"/>
</dbReference>
<gene>
    <name evidence="3" type="ORF">PFICI_11990</name>
</gene>
<dbReference type="PANTHER" id="PTHR38111">
    <property type="entry name" value="ZN(2)-C6 FUNGAL-TYPE DOMAIN-CONTAINING PROTEIN-RELATED"/>
    <property type="match status" value="1"/>
</dbReference>
<dbReference type="InParanoid" id="W3WRX6"/>
<dbReference type="CDD" id="cd00067">
    <property type="entry name" value="GAL4"/>
    <property type="match status" value="1"/>
</dbReference>
<dbReference type="InterPro" id="IPR036864">
    <property type="entry name" value="Zn2-C6_fun-type_DNA-bd_sf"/>
</dbReference>